<proteinExistence type="predicted"/>
<accession>A0A4Y2C702</accession>
<feature type="region of interest" description="Disordered" evidence="1">
    <location>
        <begin position="55"/>
        <end position="80"/>
    </location>
</feature>
<evidence type="ECO:0000256" key="1">
    <source>
        <dbReference type="SAM" id="MobiDB-lite"/>
    </source>
</evidence>
<name>A0A4Y2C702_ARAVE</name>
<dbReference type="EMBL" id="BGPR01000154">
    <property type="protein sequence ID" value="GBM00153.1"/>
    <property type="molecule type" value="Genomic_DNA"/>
</dbReference>
<dbReference type="AlphaFoldDB" id="A0A4Y2C702"/>
<evidence type="ECO:0000313" key="2">
    <source>
        <dbReference type="EMBL" id="GBM00153.1"/>
    </source>
</evidence>
<protein>
    <submittedName>
        <fullName evidence="2">Uncharacterized protein</fullName>
    </submittedName>
</protein>
<dbReference type="Proteomes" id="UP000499080">
    <property type="component" value="Unassembled WGS sequence"/>
</dbReference>
<evidence type="ECO:0000313" key="3">
    <source>
        <dbReference type="Proteomes" id="UP000499080"/>
    </source>
</evidence>
<gene>
    <name evidence="2" type="ORF">AVEN_176396_1</name>
</gene>
<organism evidence="2 3">
    <name type="scientific">Araneus ventricosus</name>
    <name type="common">Orbweaver spider</name>
    <name type="synonym">Epeira ventricosa</name>
    <dbReference type="NCBI Taxonomy" id="182803"/>
    <lineage>
        <taxon>Eukaryota</taxon>
        <taxon>Metazoa</taxon>
        <taxon>Ecdysozoa</taxon>
        <taxon>Arthropoda</taxon>
        <taxon>Chelicerata</taxon>
        <taxon>Arachnida</taxon>
        <taxon>Araneae</taxon>
        <taxon>Araneomorphae</taxon>
        <taxon>Entelegynae</taxon>
        <taxon>Araneoidea</taxon>
        <taxon>Araneidae</taxon>
        <taxon>Araneus</taxon>
    </lineage>
</organism>
<comment type="caution">
    <text evidence="2">The sequence shown here is derived from an EMBL/GenBank/DDBJ whole genome shotgun (WGS) entry which is preliminary data.</text>
</comment>
<reference evidence="2 3" key="1">
    <citation type="journal article" date="2019" name="Sci. Rep.">
        <title>Orb-weaving spider Araneus ventricosus genome elucidates the spidroin gene catalogue.</title>
        <authorList>
            <person name="Kono N."/>
            <person name="Nakamura H."/>
            <person name="Ohtoshi R."/>
            <person name="Moran D.A.P."/>
            <person name="Shinohara A."/>
            <person name="Yoshida Y."/>
            <person name="Fujiwara M."/>
            <person name="Mori M."/>
            <person name="Tomita M."/>
            <person name="Arakawa K."/>
        </authorList>
    </citation>
    <scope>NUCLEOTIDE SEQUENCE [LARGE SCALE GENOMIC DNA]</scope>
</reference>
<sequence>MILLEVSPQKFLRASNTEVLWKVQYVIRSSGALPQDQARGPVDFGMKKQNSFDVSNPVGSMGIRPDPTGLKLVPDSNPYL</sequence>
<keyword evidence="3" id="KW-1185">Reference proteome</keyword>